<keyword evidence="2 5" id="KW-0689">Ribosomal protein</keyword>
<evidence type="ECO:0000256" key="5">
    <source>
        <dbReference type="HAMAP-Rule" id="MF_01320"/>
    </source>
</evidence>
<dbReference type="InterPro" id="IPR008991">
    <property type="entry name" value="Translation_prot_SH3-like_sf"/>
</dbReference>
<dbReference type="SMART" id="SM01382">
    <property type="entry name" value="Ribosomal_L2_C"/>
    <property type="match status" value="1"/>
</dbReference>
<feature type="region of interest" description="Disordered" evidence="6">
    <location>
        <begin position="222"/>
        <end position="246"/>
    </location>
</feature>
<dbReference type="InterPro" id="IPR022671">
    <property type="entry name" value="Ribosomal_uL2_CS"/>
</dbReference>
<keyword evidence="5" id="KW-0699">rRNA-binding</keyword>
<evidence type="ECO:0000313" key="10">
    <source>
        <dbReference type="Proteomes" id="UP000178534"/>
    </source>
</evidence>
<dbReference type="SMART" id="SM01383">
    <property type="entry name" value="Ribosomal_L2"/>
    <property type="match status" value="1"/>
</dbReference>
<dbReference type="SUPFAM" id="SSF50249">
    <property type="entry name" value="Nucleic acid-binding proteins"/>
    <property type="match status" value="1"/>
</dbReference>
<name>A0A1G2DJP3_9BACT</name>
<comment type="caution">
    <text evidence="9">The sequence shown here is derived from an EMBL/GenBank/DDBJ whole genome shotgun (WGS) entry which is preliminary data.</text>
</comment>
<feature type="compositionally biased region" description="Basic and acidic residues" evidence="6">
    <location>
        <begin position="230"/>
        <end position="240"/>
    </location>
</feature>
<evidence type="ECO:0000256" key="1">
    <source>
        <dbReference type="ARBA" id="ARBA00005636"/>
    </source>
</evidence>
<feature type="domain" description="Large ribosomal subunit protein uL2 C-terminal" evidence="7">
    <location>
        <begin position="125"/>
        <end position="254"/>
    </location>
</feature>
<dbReference type="NCBIfam" id="TIGR01171">
    <property type="entry name" value="rplB_bact"/>
    <property type="match status" value="1"/>
</dbReference>
<protein>
    <recommendedName>
        <fullName evidence="4 5">Large ribosomal subunit protein uL2</fullName>
    </recommendedName>
</protein>
<dbReference type="GO" id="GO:0003735">
    <property type="term" value="F:structural constituent of ribosome"/>
    <property type="evidence" value="ECO:0007669"/>
    <property type="project" value="InterPro"/>
</dbReference>
<dbReference type="InterPro" id="IPR022666">
    <property type="entry name" value="Ribosomal_uL2_RNA-bd_dom"/>
</dbReference>
<dbReference type="GO" id="GO:0002181">
    <property type="term" value="P:cytoplasmic translation"/>
    <property type="evidence" value="ECO:0007669"/>
    <property type="project" value="TreeGrafter"/>
</dbReference>
<comment type="similarity">
    <text evidence="1 5">Belongs to the universal ribosomal protein uL2 family.</text>
</comment>
<comment type="subunit">
    <text evidence="5">Part of the 50S ribosomal subunit. Forms a bridge to the 30S subunit in the 70S ribosome.</text>
</comment>
<evidence type="ECO:0000256" key="3">
    <source>
        <dbReference type="ARBA" id="ARBA00023274"/>
    </source>
</evidence>
<dbReference type="SUPFAM" id="SSF50104">
    <property type="entry name" value="Translation proteins SH3-like domain"/>
    <property type="match status" value="1"/>
</dbReference>
<dbReference type="STRING" id="1798665.A2942_01440"/>
<dbReference type="InterPro" id="IPR005880">
    <property type="entry name" value="Ribosomal_uL2_bac/org-type"/>
</dbReference>
<evidence type="ECO:0000256" key="4">
    <source>
        <dbReference type="ARBA" id="ARBA00035242"/>
    </source>
</evidence>
<dbReference type="InterPro" id="IPR022669">
    <property type="entry name" value="Ribosomal_uL2_C"/>
</dbReference>
<dbReference type="Pfam" id="PF00181">
    <property type="entry name" value="Ribosomal_L2_N"/>
    <property type="match status" value="1"/>
</dbReference>
<dbReference type="Proteomes" id="UP000178534">
    <property type="component" value="Unassembled WGS sequence"/>
</dbReference>
<evidence type="ECO:0000256" key="2">
    <source>
        <dbReference type="ARBA" id="ARBA00022980"/>
    </source>
</evidence>
<dbReference type="Gene3D" id="4.10.950.10">
    <property type="entry name" value="Ribosomal protein L2, domain 3"/>
    <property type="match status" value="1"/>
</dbReference>
<keyword evidence="3 5" id="KW-0687">Ribonucleoprotein</keyword>
<dbReference type="PANTHER" id="PTHR13691">
    <property type="entry name" value="RIBOSOMAL PROTEIN L2"/>
    <property type="match status" value="1"/>
</dbReference>
<dbReference type="GO" id="GO:0016740">
    <property type="term" value="F:transferase activity"/>
    <property type="evidence" value="ECO:0007669"/>
    <property type="project" value="InterPro"/>
</dbReference>
<dbReference type="PANTHER" id="PTHR13691:SF5">
    <property type="entry name" value="LARGE RIBOSOMAL SUBUNIT PROTEIN UL2M"/>
    <property type="match status" value="1"/>
</dbReference>
<organism evidence="9 10">
    <name type="scientific">Candidatus Lloydbacteria bacterium RIFCSPLOWO2_01_FULL_50_20</name>
    <dbReference type="NCBI Taxonomy" id="1798665"/>
    <lineage>
        <taxon>Bacteria</taxon>
        <taxon>Candidatus Lloydiibacteriota</taxon>
    </lineage>
</organism>
<evidence type="ECO:0000313" key="9">
    <source>
        <dbReference type="EMBL" id="OGZ13100.1"/>
    </source>
</evidence>
<dbReference type="GO" id="GO:0019843">
    <property type="term" value="F:rRNA binding"/>
    <property type="evidence" value="ECO:0007669"/>
    <property type="project" value="UniProtKB-UniRule"/>
</dbReference>
<dbReference type="HAMAP" id="MF_01320_B">
    <property type="entry name" value="Ribosomal_uL2_B"/>
    <property type="match status" value="1"/>
</dbReference>
<dbReference type="Gene3D" id="2.30.30.30">
    <property type="match status" value="1"/>
</dbReference>
<evidence type="ECO:0000259" key="8">
    <source>
        <dbReference type="SMART" id="SM01383"/>
    </source>
</evidence>
<dbReference type="FunFam" id="2.30.30.30:FF:000001">
    <property type="entry name" value="50S ribosomal protein L2"/>
    <property type="match status" value="1"/>
</dbReference>
<reference evidence="9 10" key="1">
    <citation type="journal article" date="2016" name="Nat. Commun.">
        <title>Thousands of microbial genomes shed light on interconnected biogeochemical processes in an aquifer system.</title>
        <authorList>
            <person name="Anantharaman K."/>
            <person name="Brown C.T."/>
            <person name="Hug L.A."/>
            <person name="Sharon I."/>
            <person name="Castelle C.J."/>
            <person name="Probst A.J."/>
            <person name="Thomas B.C."/>
            <person name="Singh A."/>
            <person name="Wilkins M.J."/>
            <person name="Karaoz U."/>
            <person name="Brodie E.L."/>
            <person name="Williams K.H."/>
            <person name="Hubbard S.S."/>
            <person name="Banfield J.F."/>
        </authorList>
    </citation>
    <scope>NUCLEOTIDE SEQUENCE [LARGE SCALE GENOMIC DNA]</scope>
</reference>
<dbReference type="PROSITE" id="PS00467">
    <property type="entry name" value="RIBOSOMAL_L2"/>
    <property type="match status" value="1"/>
</dbReference>
<dbReference type="EMBL" id="MHLP01000012">
    <property type="protein sequence ID" value="OGZ13100.1"/>
    <property type="molecule type" value="Genomic_DNA"/>
</dbReference>
<dbReference type="Gene3D" id="2.40.50.140">
    <property type="entry name" value="Nucleic acid-binding proteins"/>
    <property type="match status" value="1"/>
</dbReference>
<feature type="domain" description="Large ribosomal subunit protein uL2 RNA-binding" evidence="8">
    <location>
        <begin position="43"/>
        <end position="119"/>
    </location>
</feature>
<dbReference type="AlphaFoldDB" id="A0A1G2DJP3"/>
<dbReference type="InterPro" id="IPR014726">
    <property type="entry name" value="Ribosomal_uL2_dom3"/>
</dbReference>
<dbReference type="PIRSF" id="PIRSF002158">
    <property type="entry name" value="Ribosomal_L2"/>
    <property type="match status" value="1"/>
</dbReference>
<dbReference type="GO" id="GO:0015934">
    <property type="term" value="C:large ribosomal subunit"/>
    <property type="evidence" value="ECO:0007669"/>
    <property type="project" value="InterPro"/>
</dbReference>
<comment type="function">
    <text evidence="5">One of the primary rRNA binding proteins. Required for association of the 30S and 50S subunits to form the 70S ribosome, for tRNA binding and peptide bond formation. It has been suggested to have peptidyltransferase activity; this is somewhat controversial. Makes several contacts with the 16S rRNA in the 70S ribosome.</text>
</comment>
<keyword evidence="5" id="KW-0694">RNA-binding</keyword>
<dbReference type="InterPro" id="IPR002171">
    <property type="entry name" value="Ribosomal_uL2"/>
</dbReference>
<dbReference type="InterPro" id="IPR014722">
    <property type="entry name" value="Rib_uL2_dom2"/>
</dbReference>
<gene>
    <name evidence="5" type="primary">rplB</name>
    <name evidence="9" type="ORF">A2942_01440</name>
</gene>
<proteinExistence type="inferred from homology"/>
<feature type="region of interest" description="Disordered" evidence="6">
    <location>
        <begin position="32"/>
        <end position="55"/>
    </location>
</feature>
<evidence type="ECO:0000256" key="6">
    <source>
        <dbReference type="SAM" id="MobiDB-lite"/>
    </source>
</evidence>
<accession>A0A1G2DJP3</accession>
<dbReference type="Pfam" id="PF03947">
    <property type="entry name" value="Ribosomal_L2_C"/>
    <property type="match status" value="1"/>
</dbReference>
<dbReference type="FunFam" id="4.10.950.10:FF:000001">
    <property type="entry name" value="50S ribosomal protein L2"/>
    <property type="match status" value="1"/>
</dbReference>
<dbReference type="InterPro" id="IPR012340">
    <property type="entry name" value="NA-bd_OB-fold"/>
</dbReference>
<evidence type="ECO:0000259" key="7">
    <source>
        <dbReference type="SMART" id="SM01382"/>
    </source>
</evidence>
<sequence>MKTFRPTTPSRRHTILTPYKELLSGKLKEKPKGLVRGKRKSGGRNNEGRITMRHIGGGNKTLQRTVDFTSNKKGIPGRIEAVQYDPQRSAFLALVVYKDGERRYIIAHKGLKAGDAVMTSETALVLPGNRLPLKKIPVGTFVYNVEIQPGGGGKIARSAGNFVEVVANDLGYAFLKMPSSEVRKVPETCWATVGEVSNGQHKLRNEGKAGRNRWKGIRPTVRGTAMNPVDHPHGGGEGRQGRGLRRAKSLWGRPVGKGQKTRAPKKYSNVFIVSRRKVGKK</sequence>
<feature type="compositionally biased region" description="Basic residues" evidence="6">
    <location>
        <begin position="33"/>
        <end position="42"/>
    </location>
</feature>